<evidence type="ECO:0000256" key="3">
    <source>
        <dbReference type="SAM" id="SignalP"/>
    </source>
</evidence>
<dbReference type="SUPFAM" id="SSF55895">
    <property type="entry name" value="Ribonuclease Rh-like"/>
    <property type="match status" value="1"/>
</dbReference>
<evidence type="ECO:0000256" key="2">
    <source>
        <dbReference type="RuleBase" id="RU004328"/>
    </source>
</evidence>
<dbReference type="EMBL" id="JAANCM010000005">
    <property type="protein sequence ID" value="NHT76532.1"/>
    <property type="molecule type" value="Genomic_DNA"/>
</dbReference>
<comment type="similarity">
    <text evidence="1 2">Belongs to the RNase T2 family.</text>
</comment>
<dbReference type="Gene3D" id="3.90.730.10">
    <property type="entry name" value="Ribonuclease T2-like"/>
    <property type="match status" value="1"/>
</dbReference>
<dbReference type="RefSeq" id="WP_167129234.1">
    <property type="nucleotide sequence ID" value="NZ_JAANCM010000005.1"/>
</dbReference>
<keyword evidence="3" id="KW-0732">Signal</keyword>
<evidence type="ECO:0000256" key="1">
    <source>
        <dbReference type="ARBA" id="ARBA00007469"/>
    </source>
</evidence>
<dbReference type="Pfam" id="PF00445">
    <property type="entry name" value="Ribonuclease_T2"/>
    <property type="match status" value="1"/>
</dbReference>
<keyword evidence="5" id="KW-1185">Reference proteome</keyword>
<dbReference type="InterPro" id="IPR001568">
    <property type="entry name" value="RNase_T2-like"/>
</dbReference>
<dbReference type="Proteomes" id="UP001155840">
    <property type="component" value="Unassembled WGS sequence"/>
</dbReference>
<evidence type="ECO:0000313" key="4">
    <source>
        <dbReference type="EMBL" id="NHT76532.1"/>
    </source>
</evidence>
<proteinExistence type="inferred from homology"/>
<accession>A0AA44CD03</accession>
<protein>
    <submittedName>
        <fullName evidence="4">Uncharacterized protein</fullName>
    </submittedName>
</protein>
<reference evidence="4" key="1">
    <citation type="submission" date="2020-03" db="EMBL/GenBank/DDBJ databases">
        <title>Ferranicluibacter endophyticum gen. nov., sp. nov., a new genus isolated from Rubus ulmifolius Schott. stem.</title>
        <authorList>
            <person name="Roca-Couso R."/>
            <person name="Flores-Felix J.D."/>
            <person name="Igual J.M."/>
            <person name="Rivas R."/>
        </authorList>
    </citation>
    <scope>NUCLEOTIDE SEQUENCE</scope>
    <source>
        <strain evidence="4">CRRU44</strain>
    </source>
</reference>
<dbReference type="AlphaFoldDB" id="A0AA44CD03"/>
<gene>
    <name evidence="4" type="ORF">G8E10_12350</name>
</gene>
<sequence length="350" mass="36737">MTSTYMEMMVIALKRGLRTFRPVLVSCAIITASCAAYDVHAAELAAPQAAIGRNTPHLADSASPIGVSGILPSATPALPVAAETSPPTFVRIQPDPSVTQKGETRQSAPGKTGFVLGLSWLPAFCETRAKRPECVGQSTERADGTQLTLAGLWPVRNSFCKVSEALQAEDRKRDWLALPAVPLSADVATKLAASMPGTASGLDRHTWLRSGTCQVLDPDAYFSLQIRLLEAVNTSVVGALFRSRIGSDITEAEVKAAFDQSFAAGAGDRIRLQCRQVGDRMLVTGLTIGLSATMEETSDLGALIHAAAPTRSRCSGGVVDAAGRVRPERQAVAGQMAPGASGAAKLVDVR</sequence>
<feature type="chain" id="PRO_5041388713" evidence="3">
    <location>
        <begin position="42"/>
        <end position="350"/>
    </location>
</feature>
<feature type="signal peptide" evidence="3">
    <location>
        <begin position="1"/>
        <end position="41"/>
    </location>
</feature>
<organism evidence="4 5">
    <name type="scientific">Ferranicluibacter rubi</name>
    <dbReference type="NCBI Taxonomy" id="2715133"/>
    <lineage>
        <taxon>Bacteria</taxon>
        <taxon>Pseudomonadati</taxon>
        <taxon>Pseudomonadota</taxon>
        <taxon>Alphaproteobacteria</taxon>
        <taxon>Hyphomicrobiales</taxon>
        <taxon>Rhizobiaceae</taxon>
        <taxon>Ferranicluibacter</taxon>
    </lineage>
</organism>
<evidence type="ECO:0000313" key="5">
    <source>
        <dbReference type="Proteomes" id="UP001155840"/>
    </source>
</evidence>
<comment type="caution">
    <text evidence="4">The sequence shown here is derived from an EMBL/GenBank/DDBJ whole genome shotgun (WGS) entry which is preliminary data.</text>
</comment>
<dbReference type="GO" id="GO:0033897">
    <property type="term" value="F:ribonuclease T2 activity"/>
    <property type="evidence" value="ECO:0007669"/>
    <property type="project" value="InterPro"/>
</dbReference>
<name>A0AA44CD03_9HYPH</name>
<dbReference type="InterPro" id="IPR036430">
    <property type="entry name" value="RNase_T2-like_sf"/>
</dbReference>
<dbReference type="GO" id="GO:0003723">
    <property type="term" value="F:RNA binding"/>
    <property type="evidence" value="ECO:0007669"/>
    <property type="project" value="InterPro"/>
</dbReference>